<dbReference type="InterPro" id="IPR002013">
    <property type="entry name" value="SAC_dom"/>
</dbReference>
<feature type="transmembrane region" description="Helical" evidence="1">
    <location>
        <begin position="590"/>
        <end position="611"/>
    </location>
</feature>
<evidence type="ECO:0000259" key="2">
    <source>
        <dbReference type="PROSITE" id="PS50275"/>
    </source>
</evidence>
<dbReference type="GO" id="GO:0005797">
    <property type="term" value="C:Golgi medial cisterna"/>
    <property type="evidence" value="ECO:0007669"/>
    <property type="project" value="EnsemblFungi"/>
</dbReference>
<keyword evidence="1" id="KW-0472">Membrane</keyword>
<dbReference type="AlphaFoldDB" id="Q5B6I9"/>
<dbReference type="GeneID" id="2873254"/>
<dbReference type="GO" id="GO:0005789">
    <property type="term" value="C:endoplasmic reticulum membrane"/>
    <property type="evidence" value="ECO:0007669"/>
    <property type="project" value="EnsemblFungi"/>
</dbReference>
<dbReference type="GO" id="GO:0072517">
    <property type="term" value="C:host cell viral assembly compartment"/>
    <property type="evidence" value="ECO:0007669"/>
    <property type="project" value="EnsemblFungi"/>
</dbReference>
<dbReference type="GO" id="GO:0005783">
    <property type="term" value="C:endoplasmic reticulum"/>
    <property type="evidence" value="ECO:0000318"/>
    <property type="project" value="GO_Central"/>
</dbReference>
<protein>
    <submittedName>
        <fullName evidence="3">Phosphoinositide phosphatase (Sac1), putative (AFU_orthologue AFUA_4G08050)</fullName>
    </submittedName>
</protein>
<dbReference type="KEGG" id="ani:ANIA_03841"/>
<dbReference type="RefSeq" id="XP_661445.1">
    <property type="nucleotide sequence ID" value="XM_656353.2"/>
</dbReference>
<accession>C8V6J2</accession>
<dbReference type="FunCoup" id="Q5B6I9">
    <property type="interactions" value="1331"/>
</dbReference>
<evidence type="ECO:0000256" key="1">
    <source>
        <dbReference type="SAM" id="Phobius"/>
    </source>
</evidence>
<dbReference type="GO" id="GO:0000139">
    <property type="term" value="C:Golgi membrane"/>
    <property type="evidence" value="ECO:0007669"/>
    <property type="project" value="EnsemblFungi"/>
</dbReference>
<dbReference type="GO" id="GO:0043812">
    <property type="term" value="F:phosphatidylinositol-4-phosphate phosphatase activity"/>
    <property type="evidence" value="ECO:0000318"/>
    <property type="project" value="GO_Central"/>
</dbReference>
<dbReference type="PANTHER" id="PTHR45662:SF2">
    <property type="entry name" value="PHOSPHATIDYLINOSITOL-3-PHOSPHATASE SAC1"/>
    <property type="match status" value="1"/>
</dbReference>
<dbReference type="PANTHER" id="PTHR45662">
    <property type="entry name" value="PHOSPHATIDYLINOSITIDE PHOSPHATASE SAC1"/>
    <property type="match status" value="1"/>
</dbReference>
<keyword evidence="1" id="KW-0812">Transmembrane</keyword>
<reference evidence="4" key="2">
    <citation type="journal article" date="2009" name="Fungal Genet. Biol.">
        <title>The 2008 update of the Aspergillus nidulans genome annotation: a community effort.</title>
        <authorList>
            <person name="Wortman J.R."/>
            <person name="Gilsenan J.M."/>
            <person name="Joardar V."/>
            <person name="Deegan J."/>
            <person name="Clutterbuck J."/>
            <person name="Andersen M.R."/>
            <person name="Archer D."/>
            <person name="Bencina M."/>
            <person name="Braus G."/>
            <person name="Coutinho P."/>
            <person name="von Dohren H."/>
            <person name="Doonan J."/>
            <person name="Driessen A.J."/>
            <person name="Durek P."/>
            <person name="Espeso E."/>
            <person name="Fekete E."/>
            <person name="Flipphi M."/>
            <person name="Estrada C.G."/>
            <person name="Geysens S."/>
            <person name="Goldman G."/>
            <person name="de Groot P.W."/>
            <person name="Hansen K."/>
            <person name="Harris S.D."/>
            <person name="Heinekamp T."/>
            <person name="Helmstaedt K."/>
            <person name="Henrissat B."/>
            <person name="Hofmann G."/>
            <person name="Homan T."/>
            <person name="Horio T."/>
            <person name="Horiuchi H."/>
            <person name="James S."/>
            <person name="Jones M."/>
            <person name="Karaffa L."/>
            <person name="Karanyi Z."/>
            <person name="Kato M."/>
            <person name="Keller N."/>
            <person name="Kelly D.E."/>
            <person name="Kiel J.A."/>
            <person name="Kim J.M."/>
            <person name="van der Klei I.J."/>
            <person name="Klis F.M."/>
            <person name="Kovalchuk A."/>
            <person name="Krasevec N."/>
            <person name="Kubicek C.P."/>
            <person name="Liu B."/>
            <person name="Maccabe A."/>
            <person name="Meyer V."/>
            <person name="Mirabito P."/>
            <person name="Miskei M."/>
            <person name="Mos M."/>
            <person name="Mullins J."/>
            <person name="Nelson D.R."/>
            <person name="Nielsen J."/>
            <person name="Oakley B.R."/>
            <person name="Osmani S.A."/>
            <person name="Pakula T."/>
            <person name="Paszewski A."/>
            <person name="Paulsen I."/>
            <person name="Pilsyk S."/>
            <person name="Pocsi I."/>
            <person name="Punt P.J."/>
            <person name="Ram A.F."/>
            <person name="Ren Q."/>
            <person name="Robellet X."/>
            <person name="Robson G."/>
            <person name="Seiboth B."/>
            <person name="van Solingen P."/>
            <person name="Specht T."/>
            <person name="Sun J."/>
            <person name="Taheri-Talesh N."/>
            <person name="Takeshita N."/>
            <person name="Ussery D."/>
            <person name="vanKuyk P.A."/>
            <person name="Visser H."/>
            <person name="van de Vondervoort P.J."/>
            <person name="de Vries R.P."/>
            <person name="Walton J."/>
            <person name="Xiang X."/>
            <person name="Xiong Y."/>
            <person name="Zeng A.P."/>
            <person name="Brandt B.W."/>
            <person name="Cornell M.J."/>
            <person name="van den Hondel C.A."/>
            <person name="Visser J."/>
            <person name="Oliver S.G."/>
            <person name="Turner G."/>
        </authorList>
    </citation>
    <scope>GENOME REANNOTATION</scope>
    <source>
        <strain evidence="4">FGSC A4 / ATCC 38163 / CBS 112.46 / NRRL 194 / M139</strain>
    </source>
</reference>
<name>Q5B6I9_EMENI</name>
<dbReference type="OrthoDB" id="405996at2759"/>
<dbReference type="VEuPathDB" id="FungiDB:AN3841"/>
<organism evidence="3 4">
    <name type="scientific">Emericella nidulans (strain FGSC A4 / ATCC 38163 / CBS 112.46 / NRRL 194 / M139)</name>
    <name type="common">Aspergillus nidulans</name>
    <dbReference type="NCBI Taxonomy" id="227321"/>
    <lineage>
        <taxon>Eukaryota</taxon>
        <taxon>Fungi</taxon>
        <taxon>Dikarya</taxon>
        <taxon>Ascomycota</taxon>
        <taxon>Pezizomycotina</taxon>
        <taxon>Eurotiomycetes</taxon>
        <taxon>Eurotiomycetidae</taxon>
        <taxon>Eurotiales</taxon>
        <taxon>Aspergillaceae</taxon>
        <taxon>Aspergillus</taxon>
        <taxon>Aspergillus subgen. Nidulantes</taxon>
    </lineage>
</organism>
<dbReference type="SMR" id="Q5B6I9"/>
<dbReference type="InParanoid" id="Q5B6I9"/>
<dbReference type="GO" id="GO:0061909">
    <property type="term" value="P:autophagosome-lysosome fusion"/>
    <property type="evidence" value="ECO:0007669"/>
    <property type="project" value="EnsemblFungi"/>
</dbReference>
<feature type="domain" description="SAC" evidence="2">
    <location>
        <begin position="118"/>
        <end position="520"/>
    </location>
</feature>
<sequence>MVTSILPFRDINLHASPAHYAFTSPSSPDAPTLVVERPTGDLRLSNGSLSGAKRISSIAGILGIIKLKLDKYIIVITKAQPMGRLRGQMIYKVAGTEFLPLRERPLHDHDEDAYLTMLKELLRTGPMYFSYTLDITNSFQRQSQSDMSLPMWKRADDRFFWNRFIQSDLIDFSLGEHNTTSVRYGPQPGVDPYILPVIFGMLRITPAKVKSTTFTFALITRRSRHRAGTRYFSRGIDEQGNVSNYNETEQIVILNDATGGLSGFAGGQTITKEKPADLGQDPQVMSFVQTRGSVPVFWAEVNNLKYTPKLQVRGVETAVQAARKHFAEQIRLYGDNYLVNLVNQKGREERVKNAYEQLIRILVSSPNELTEADDESSEKLHVLEPDHPQKEMDRLHYVYFDFHNETKGLRWHRAELLMDRLINGLNQGGYFRGLENPGAAGGQLEARALQSSVVRTNCMDCLDRTNVVQSMLGRWALTRQLTEAGVLRPGEAANDDQEFEDLFRNIWADNADVVSKAYSGTGALKTDFTRTGQRTRAGMVQDLSNSITRYVRNNFLDGPRQDGFDVFLGAYLPPESTLGNLRIFVDRRPLIIQSIPYIFAAGLFMIIIALFTRRLPDAAVWPLRLFVVFWLLISGWCARFMLAHGMLYVNWPKLNTPAAGSEGYQDALIKARSDPVIGQLLPSRRHQRGYSNARLGFLEEGKTRIE</sequence>
<dbReference type="Proteomes" id="UP000000560">
    <property type="component" value="Chromosome II"/>
</dbReference>
<keyword evidence="1" id="KW-1133">Transmembrane helix</keyword>
<dbReference type="GO" id="GO:0052629">
    <property type="term" value="F:phosphatidylinositol-3,5-bisphosphate 3-phosphatase activity"/>
    <property type="evidence" value="ECO:0007669"/>
    <property type="project" value="EnsemblFungi"/>
</dbReference>
<evidence type="ECO:0000313" key="4">
    <source>
        <dbReference type="Proteomes" id="UP000000560"/>
    </source>
</evidence>
<evidence type="ECO:0000313" key="3">
    <source>
        <dbReference type="EMBL" id="CBF75263.1"/>
    </source>
</evidence>
<dbReference type="GO" id="GO:0017059">
    <property type="term" value="C:serine palmitoyltransferase complex"/>
    <property type="evidence" value="ECO:0007669"/>
    <property type="project" value="EnsemblFungi"/>
</dbReference>
<dbReference type="Pfam" id="PF02383">
    <property type="entry name" value="Syja_N"/>
    <property type="match status" value="1"/>
</dbReference>
<accession>Q5B6I9</accession>
<feature type="transmembrane region" description="Helical" evidence="1">
    <location>
        <begin position="623"/>
        <end position="642"/>
    </location>
</feature>
<gene>
    <name evidence="3" type="ORF">ANIA_03841</name>
</gene>
<dbReference type="GO" id="GO:0004438">
    <property type="term" value="F:phosphatidylinositol-3-phosphate phosphatase activity"/>
    <property type="evidence" value="ECO:0007669"/>
    <property type="project" value="EnsemblFungi"/>
</dbReference>
<dbReference type="STRING" id="227321.Q5B6I9"/>
<reference evidence="4" key="1">
    <citation type="journal article" date="2005" name="Nature">
        <title>Sequencing of Aspergillus nidulans and comparative analysis with A. fumigatus and A. oryzae.</title>
        <authorList>
            <person name="Galagan J.E."/>
            <person name="Calvo S.E."/>
            <person name="Cuomo C."/>
            <person name="Ma L.J."/>
            <person name="Wortman J.R."/>
            <person name="Batzoglou S."/>
            <person name="Lee S.I."/>
            <person name="Basturkmen M."/>
            <person name="Spevak C.C."/>
            <person name="Clutterbuck J."/>
            <person name="Kapitonov V."/>
            <person name="Jurka J."/>
            <person name="Scazzocchio C."/>
            <person name="Farman M."/>
            <person name="Butler J."/>
            <person name="Purcell S."/>
            <person name="Harris S."/>
            <person name="Braus G.H."/>
            <person name="Draht O."/>
            <person name="Busch S."/>
            <person name="D'Enfert C."/>
            <person name="Bouchier C."/>
            <person name="Goldman G.H."/>
            <person name="Bell-Pedersen D."/>
            <person name="Griffiths-Jones S."/>
            <person name="Doonan J.H."/>
            <person name="Yu J."/>
            <person name="Vienken K."/>
            <person name="Pain A."/>
            <person name="Freitag M."/>
            <person name="Selker E.U."/>
            <person name="Archer D.B."/>
            <person name="Penalva M.A."/>
            <person name="Oakley B.R."/>
            <person name="Momany M."/>
            <person name="Tanaka T."/>
            <person name="Kumagai T."/>
            <person name="Asai K."/>
            <person name="Machida M."/>
            <person name="Nierman W.C."/>
            <person name="Denning D.W."/>
            <person name="Caddick M."/>
            <person name="Hynes M."/>
            <person name="Paoletti M."/>
            <person name="Fischer R."/>
            <person name="Miller B."/>
            <person name="Dyer P."/>
            <person name="Sachs M.S."/>
            <person name="Osmani S.A."/>
            <person name="Birren B.W."/>
        </authorList>
    </citation>
    <scope>NUCLEOTIDE SEQUENCE [LARGE SCALE GENOMIC DNA]</scope>
    <source>
        <strain evidence="4">FGSC A4 / ATCC 38163 / CBS 112.46 / NRRL 194 / M139</strain>
    </source>
</reference>
<proteinExistence type="predicted"/>
<keyword evidence="4" id="KW-1185">Reference proteome</keyword>
<dbReference type="eggNOG" id="KOG1889">
    <property type="taxonomic scope" value="Eukaryota"/>
</dbReference>
<dbReference type="GO" id="GO:0046856">
    <property type="term" value="P:phosphatidylinositol dephosphorylation"/>
    <property type="evidence" value="ECO:0000318"/>
    <property type="project" value="GO_Central"/>
</dbReference>
<dbReference type="HOGENOM" id="CLU_003016_7_4_1"/>
<dbReference type="GO" id="GO:0032541">
    <property type="term" value="C:cortical endoplasmic reticulum"/>
    <property type="evidence" value="ECO:0007669"/>
    <property type="project" value="EnsemblFungi"/>
</dbReference>
<dbReference type="OMA" id="ITKAQPV"/>
<dbReference type="PROSITE" id="PS50275">
    <property type="entry name" value="SAC"/>
    <property type="match status" value="1"/>
</dbReference>
<dbReference type="EMBL" id="BN001302">
    <property type="protein sequence ID" value="CBF75263.1"/>
    <property type="molecule type" value="Genomic_DNA"/>
</dbReference>